<dbReference type="PROSITE" id="PS00061">
    <property type="entry name" value="ADH_SHORT"/>
    <property type="match status" value="1"/>
</dbReference>
<organism evidence="4 5">
    <name type="scientific">Duganella phyllosphaerae</name>
    <dbReference type="NCBI Taxonomy" id="762836"/>
    <lineage>
        <taxon>Bacteria</taxon>
        <taxon>Pseudomonadati</taxon>
        <taxon>Pseudomonadota</taxon>
        <taxon>Betaproteobacteria</taxon>
        <taxon>Burkholderiales</taxon>
        <taxon>Oxalobacteraceae</taxon>
        <taxon>Telluria group</taxon>
        <taxon>Duganella</taxon>
    </lineage>
</organism>
<dbReference type="PATRIC" id="fig|762836.4.peg.4112"/>
<dbReference type="Pfam" id="PF13561">
    <property type="entry name" value="adh_short_C2"/>
    <property type="match status" value="1"/>
</dbReference>
<dbReference type="EMBL" id="LROM01000112">
    <property type="protein sequence ID" value="OEZ96210.1"/>
    <property type="molecule type" value="Genomic_DNA"/>
</dbReference>
<dbReference type="SMART" id="SM00822">
    <property type="entry name" value="PKS_KR"/>
    <property type="match status" value="1"/>
</dbReference>
<sequence>MKLSGKVAIVTGATQGIGLACAQRLVAEGARVMLVDIKPDGAQAAAALGNAARFFAADVSQKVDVDAMVADTLAAFGRIDILVNNAGVTHAADFLDLTEDDFDRVLRINLKSMFLCGQAVAREMVKQQSGAIINMSSVNAELAIPNQVPYVVSKGAINQLTKVMALNLVPYGIRVNAIGPGTILTELAKQAVMSSPEARHTILSRTPMGRCGEPEEVASIAAFLASDDASYMTGQTLYVDGGRMALNYTVPVK</sequence>
<dbReference type="NCBIfam" id="NF005559">
    <property type="entry name" value="PRK07231.1"/>
    <property type="match status" value="1"/>
</dbReference>
<dbReference type="OrthoDB" id="6823797at2"/>
<keyword evidence="5" id="KW-1185">Reference proteome</keyword>
<dbReference type="EC" id="1.2.1.62" evidence="4"/>
<dbReference type="AlphaFoldDB" id="A0A1E7WDY4"/>
<dbReference type="PROSITE" id="PS51257">
    <property type="entry name" value="PROKAR_LIPOPROTEIN"/>
    <property type="match status" value="1"/>
</dbReference>
<dbReference type="GO" id="GO:0016616">
    <property type="term" value="F:oxidoreductase activity, acting on the CH-OH group of donors, NAD or NADP as acceptor"/>
    <property type="evidence" value="ECO:0007669"/>
    <property type="project" value="TreeGrafter"/>
</dbReference>
<reference evidence="5" key="1">
    <citation type="journal article" date="2016" name="Front. Microbiol.">
        <title>Molecular Keys to the Janthinobacterium and Duganella spp. Interaction with the Plant Pathogen Fusarium graminearum.</title>
        <authorList>
            <person name="Haack F.S."/>
            <person name="Poehlein A."/>
            <person name="Kroger C."/>
            <person name="Voigt C.A."/>
            <person name="Piepenbring M."/>
            <person name="Bode H.B."/>
            <person name="Daniel R."/>
            <person name="Schafer W."/>
            <person name="Streit W.R."/>
        </authorList>
    </citation>
    <scope>NUCLEOTIDE SEQUENCE [LARGE SCALE GENOMIC DNA]</scope>
    <source>
        <strain evidence="5">T54</strain>
    </source>
</reference>
<evidence type="ECO:0000313" key="4">
    <source>
        <dbReference type="EMBL" id="OEZ96210.1"/>
    </source>
</evidence>
<evidence type="ECO:0000313" key="5">
    <source>
        <dbReference type="Proteomes" id="UP000175989"/>
    </source>
</evidence>
<dbReference type="GO" id="GO:0018482">
    <property type="term" value="F:4-formylbenzenesulfonate dehydrogenase activity"/>
    <property type="evidence" value="ECO:0007669"/>
    <property type="project" value="UniProtKB-EC"/>
</dbReference>
<comment type="caution">
    <text evidence="4">The sequence shown here is derived from an EMBL/GenBank/DDBJ whole genome shotgun (WGS) entry which is preliminary data.</text>
</comment>
<gene>
    <name evidence="4" type="primary">tsaC1_2</name>
    <name evidence="4" type="ORF">DUPY_39890</name>
</gene>
<proteinExistence type="inferred from homology"/>
<protein>
    <submittedName>
        <fullName evidence="4">4-formylbenzenesulfonate dehydrogenase TsaC1/TsaC2</fullName>
        <ecNumber evidence="4">1.2.1.62</ecNumber>
    </submittedName>
</protein>
<comment type="similarity">
    <text evidence="1">Belongs to the short-chain dehydrogenases/reductases (SDR) family.</text>
</comment>
<dbReference type="Proteomes" id="UP000175989">
    <property type="component" value="Unassembled WGS sequence"/>
</dbReference>
<evidence type="ECO:0000259" key="3">
    <source>
        <dbReference type="SMART" id="SM00822"/>
    </source>
</evidence>
<evidence type="ECO:0000256" key="2">
    <source>
        <dbReference type="ARBA" id="ARBA00023002"/>
    </source>
</evidence>
<dbReference type="RefSeq" id="WP_070250429.1">
    <property type="nucleotide sequence ID" value="NZ_LROM01000112.1"/>
</dbReference>
<dbReference type="PANTHER" id="PTHR42760:SF133">
    <property type="entry name" value="3-OXOACYL-[ACYL-CARRIER-PROTEIN] REDUCTASE"/>
    <property type="match status" value="1"/>
</dbReference>
<dbReference type="Gene3D" id="3.40.50.720">
    <property type="entry name" value="NAD(P)-binding Rossmann-like Domain"/>
    <property type="match status" value="1"/>
</dbReference>
<dbReference type="InterPro" id="IPR036291">
    <property type="entry name" value="NAD(P)-bd_dom_sf"/>
</dbReference>
<dbReference type="GO" id="GO:0006633">
    <property type="term" value="P:fatty acid biosynthetic process"/>
    <property type="evidence" value="ECO:0007669"/>
    <property type="project" value="TreeGrafter"/>
</dbReference>
<dbReference type="PRINTS" id="PR00080">
    <property type="entry name" value="SDRFAMILY"/>
</dbReference>
<keyword evidence="2 4" id="KW-0560">Oxidoreductase</keyword>
<dbReference type="PRINTS" id="PR00081">
    <property type="entry name" value="GDHRDH"/>
</dbReference>
<dbReference type="PANTHER" id="PTHR42760">
    <property type="entry name" value="SHORT-CHAIN DEHYDROGENASES/REDUCTASES FAMILY MEMBER"/>
    <property type="match status" value="1"/>
</dbReference>
<dbReference type="InterPro" id="IPR002347">
    <property type="entry name" value="SDR_fam"/>
</dbReference>
<dbReference type="GO" id="GO:0048038">
    <property type="term" value="F:quinone binding"/>
    <property type="evidence" value="ECO:0007669"/>
    <property type="project" value="TreeGrafter"/>
</dbReference>
<dbReference type="InterPro" id="IPR057326">
    <property type="entry name" value="KR_dom"/>
</dbReference>
<dbReference type="CDD" id="cd05233">
    <property type="entry name" value="SDR_c"/>
    <property type="match status" value="1"/>
</dbReference>
<evidence type="ECO:0000256" key="1">
    <source>
        <dbReference type="ARBA" id="ARBA00006484"/>
    </source>
</evidence>
<feature type="domain" description="Ketoreductase" evidence="3">
    <location>
        <begin position="6"/>
        <end position="181"/>
    </location>
</feature>
<name>A0A1E7WDY4_9BURK</name>
<dbReference type="FunFam" id="3.40.50.720:FF:000084">
    <property type="entry name" value="Short-chain dehydrogenase reductase"/>
    <property type="match status" value="1"/>
</dbReference>
<accession>A0A1E7WDY4</accession>
<dbReference type="InterPro" id="IPR020904">
    <property type="entry name" value="Sc_DH/Rdtase_CS"/>
</dbReference>
<dbReference type="SUPFAM" id="SSF51735">
    <property type="entry name" value="NAD(P)-binding Rossmann-fold domains"/>
    <property type="match status" value="1"/>
</dbReference>